<keyword evidence="3 5" id="KW-1133">Transmembrane helix</keyword>
<proteinExistence type="inferred from homology"/>
<accession>A0A8I6TL56</accession>
<evidence type="ECO:0000256" key="3">
    <source>
        <dbReference type="ARBA" id="ARBA00022989"/>
    </source>
</evidence>
<feature type="transmembrane region" description="Helical" evidence="5">
    <location>
        <begin position="41"/>
        <end position="62"/>
    </location>
</feature>
<feature type="region of interest" description="Disordered" evidence="6">
    <location>
        <begin position="1"/>
        <end position="26"/>
    </location>
</feature>
<evidence type="ECO:0000256" key="2">
    <source>
        <dbReference type="ARBA" id="ARBA00022692"/>
    </source>
</evidence>
<dbReference type="InterPro" id="IPR006214">
    <property type="entry name" value="Bax_inhibitor_1-related"/>
</dbReference>
<dbReference type="RefSeq" id="XP_014260864.1">
    <property type="nucleotide sequence ID" value="XM_014405378.2"/>
</dbReference>
<evidence type="ECO:0000256" key="5">
    <source>
        <dbReference type="RuleBase" id="RU004379"/>
    </source>
</evidence>
<evidence type="ECO:0000256" key="6">
    <source>
        <dbReference type="SAM" id="MobiDB-lite"/>
    </source>
</evidence>
<dbReference type="GeneID" id="106673292"/>
<dbReference type="AlphaFoldDB" id="A0A8I6TL56"/>
<keyword evidence="8" id="KW-1185">Reference proteome</keyword>
<evidence type="ECO:0000313" key="7">
    <source>
        <dbReference type="EnsemblMetazoa" id="XP_014260864.1"/>
    </source>
</evidence>
<name>A0A8I6TL56_CIMLE</name>
<keyword evidence="4 5" id="KW-0472">Membrane</keyword>
<evidence type="ECO:0000256" key="1">
    <source>
        <dbReference type="ARBA" id="ARBA00004141"/>
    </source>
</evidence>
<feature type="transmembrane region" description="Helical" evidence="5">
    <location>
        <begin position="104"/>
        <end position="123"/>
    </location>
</feature>
<protein>
    <submittedName>
        <fullName evidence="7">Uncharacterized protein</fullName>
    </submittedName>
</protein>
<dbReference type="PANTHER" id="PTHR23291:SF50">
    <property type="entry name" value="PROTEIN LIFEGUARD 4"/>
    <property type="match status" value="1"/>
</dbReference>
<sequence>MLAHPTLDPDETGASSTTTEEEIQRSPITGKKARKVFFLKVYLVITAQFLFHLAIVLTFVFIPDLREFFFDYYWLAYIFMGGLILIIIILAFSKTLRTCFPLNVFFLMLITALIGLCFGMLTAQVEVYGVVYGIAATAAITFIMTIFAVFSPFDILSRIMVFLLVFLITTILATGTSLVAYLFDIGLLQLVITTALVITASLYFFFLTKLIIGGHLAKLEENEWISAVIFLYCAAVRLLSTAVEVCFGFCRSY</sequence>
<dbReference type="PANTHER" id="PTHR23291">
    <property type="entry name" value="BAX INHIBITOR-RELATED"/>
    <property type="match status" value="1"/>
</dbReference>
<evidence type="ECO:0000256" key="4">
    <source>
        <dbReference type="ARBA" id="ARBA00023136"/>
    </source>
</evidence>
<comment type="subcellular location">
    <subcellularLocation>
        <location evidence="1">Membrane</location>
        <topology evidence="1">Multi-pass membrane protein</topology>
    </subcellularLocation>
</comment>
<organism evidence="7 8">
    <name type="scientific">Cimex lectularius</name>
    <name type="common">Bed bug</name>
    <name type="synonym">Acanthia lectularia</name>
    <dbReference type="NCBI Taxonomy" id="79782"/>
    <lineage>
        <taxon>Eukaryota</taxon>
        <taxon>Metazoa</taxon>
        <taxon>Ecdysozoa</taxon>
        <taxon>Arthropoda</taxon>
        <taxon>Hexapoda</taxon>
        <taxon>Insecta</taxon>
        <taxon>Pterygota</taxon>
        <taxon>Neoptera</taxon>
        <taxon>Paraneoptera</taxon>
        <taxon>Hemiptera</taxon>
        <taxon>Heteroptera</taxon>
        <taxon>Panheteroptera</taxon>
        <taxon>Cimicomorpha</taxon>
        <taxon>Cimicidae</taxon>
        <taxon>Cimex</taxon>
    </lineage>
</organism>
<feature type="transmembrane region" description="Helical" evidence="5">
    <location>
        <begin position="129"/>
        <end position="150"/>
    </location>
</feature>
<evidence type="ECO:0000313" key="8">
    <source>
        <dbReference type="Proteomes" id="UP000494040"/>
    </source>
</evidence>
<feature type="transmembrane region" description="Helical" evidence="5">
    <location>
        <begin position="74"/>
        <end position="92"/>
    </location>
</feature>
<feature type="transmembrane region" description="Helical" evidence="5">
    <location>
        <begin position="162"/>
        <end position="183"/>
    </location>
</feature>
<dbReference type="KEGG" id="clec:106673292"/>
<dbReference type="Proteomes" id="UP000494040">
    <property type="component" value="Unassembled WGS sequence"/>
</dbReference>
<keyword evidence="2 5" id="KW-0812">Transmembrane</keyword>
<dbReference type="EnsemblMetazoa" id="XM_014405378.2">
    <property type="protein sequence ID" value="XP_014260864.1"/>
    <property type="gene ID" value="LOC106673292"/>
</dbReference>
<feature type="transmembrane region" description="Helical" evidence="5">
    <location>
        <begin position="189"/>
        <end position="212"/>
    </location>
</feature>
<dbReference type="OMA" id="KLEENEW"/>
<dbReference type="GO" id="GO:0016020">
    <property type="term" value="C:membrane"/>
    <property type="evidence" value="ECO:0007669"/>
    <property type="project" value="UniProtKB-SubCell"/>
</dbReference>
<comment type="similarity">
    <text evidence="5">Belongs to the BI1 family.</text>
</comment>
<reference evidence="7" key="1">
    <citation type="submission" date="2022-01" db="UniProtKB">
        <authorList>
            <consortium name="EnsemblMetazoa"/>
        </authorList>
    </citation>
    <scope>IDENTIFICATION</scope>
</reference>